<dbReference type="Gene3D" id="2.40.100.20">
    <property type="match status" value="1"/>
</dbReference>
<keyword evidence="1" id="KW-0732">Signal</keyword>
<dbReference type="PROSITE" id="PS51257">
    <property type="entry name" value="PROKAR_LIPOPROTEIN"/>
    <property type="match status" value="1"/>
</dbReference>
<proteinExistence type="predicted"/>
<dbReference type="SUPFAM" id="SSF50891">
    <property type="entry name" value="Cyclophilin-like"/>
    <property type="match status" value="1"/>
</dbReference>
<feature type="domain" description="Cyclophilin-like" evidence="2">
    <location>
        <begin position="45"/>
        <end position="153"/>
    </location>
</feature>
<dbReference type="InterPro" id="IPR029000">
    <property type="entry name" value="Cyclophilin-like_dom_sf"/>
</dbReference>
<reference evidence="3" key="2">
    <citation type="submission" date="2020-09" db="EMBL/GenBank/DDBJ databases">
        <authorList>
            <person name="Sun Q."/>
            <person name="Zhou Y."/>
        </authorList>
    </citation>
    <scope>NUCLEOTIDE SEQUENCE</scope>
    <source>
        <strain evidence="3">CGMCC 1.15958</strain>
    </source>
</reference>
<evidence type="ECO:0000259" key="2">
    <source>
        <dbReference type="Pfam" id="PF18050"/>
    </source>
</evidence>
<feature type="signal peptide" evidence="1">
    <location>
        <begin position="1"/>
        <end position="22"/>
    </location>
</feature>
<accession>A0A916Z037</accession>
<gene>
    <name evidence="3" type="ORF">GCM10011514_36760</name>
</gene>
<keyword evidence="4" id="KW-1185">Reference proteome</keyword>
<evidence type="ECO:0000313" key="3">
    <source>
        <dbReference type="EMBL" id="GGD69289.1"/>
    </source>
</evidence>
<dbReference type="AlphaFoldDB" id="A0A916Z037"/>
<dbReference type="RefSeq" id="WP_188768102.1">
    <property type="nucleotide sequence ID" value="NZ_BMKK01000008.1"/>
</dbReference>
<dbReference type="Pfam" id="PF18050">
    <property type="entry name" value="Cyclophil_like2"/>
    <property type="match status" value="1"/>
</dbReference>
<dbReference type="Proteomes" id="UP000609064">
    <property type="component" value="Unassembled WGS sequence"/>
</dbReference>
<name>A0A916Z037_9BACT</name>
<protein>
    <recommendedName>
        <fullName evidence="2">Cyclophilin-like domain-containing protein</fullName>
    </recommendedName>
</protein>
<comment type="caution">
    <text evidence="3">The sequence shown here is derived from an EMBL/GenBank/DDBJ whole genome shotgun (WGS) entry which is preliminary data.</text>
</comment>
<dbReference type="InterPro" id="IPR041183">
    <property type="entry name" value="Cyclophilin-like"/>
</dbReference>
<feature type="chain" id="PRO_5037541107" description="Cyclophilin-like domain-containing protein" evidence="1">
    <location>
        <begin position="23"/>
        <end position="155"/>
    </location>
</feature>
<evidence type="ECO:0000256" key="1">
    <source>
        <dbReference type="SAM" id="SignalP"/>
    </source>
</evidence>
<dbReference type="EMBL" id="BMKK01000008">
    <property type="protein sequence ID" value="GGD69289.1"/>
    <property type="molecule type" value="Genomic_DNA"/>
</dbReference>
<organism evidence="3 4">
    <name type="scientific">Emticicia aquatilis</name>
    <dbReference type="NCBI Taxonomy" id="1537369"/>
    <lineage>
        <taxon>Bacteria</taxon>
        <taxon>Pseudomonadati</taxon>
        <taxon>Bacteroidota</taxon>
        <taxon>Cytophagia</taxon>
        <taxon>Cytophagales</taxon>
        <taxon>Leadbetterellaceae</taxon>
        <taxon>Emticicia</taxon>
    </lineage>
</organism>
<reference evidence="3" key="1">
    <citation type="journal article" date="2014" name="Int. J. Syst. Evol. Microbiol.">
        <title>Complete genome sequence of Corynebacterium casei LMG S-19264T (=DSM 44701T), isolated from a smear-ripened cheese.</title>
        <authorList>
            <consortium name="US DOE Joint Genome Institute (JGI-PGF)"/>
            <person name="Walter F."/>
            <person name="Albersmeier A."/>
            <person name="Kalinowski J."/>
            <person name="Ruckert C."/>
        </authorList>
    </citation>
    <scope>NUCLEOTIDE SEQUENCE</scope>
    <source>
        <strain evidence="3">CGMCC 1.15958</strain>
    </source>
</reference>
<sequence>MKRIILLSFIQLFAGLSISCKAENDVIQQPNNENNQAMKSNKINIKVGSKTFTATLLDNATSKAFVAQLPLTINMIELNNNEKYAQLPKSVPTNASVPTRIEAGDLMMYGSSTLVLFYKGFSTSYSYTKIGKIDDISGLTTALGEGDVKVSFEVD</sequence>
<evidence type="ECO:0000313" key="4">
    <source>
        <dbReference type="Proteomes" id="UP000609064"/>
    </source>
</evidence>